<dbReference type="Proteomes" id="UP000676336">
    <property type="component" value="Unassembled WGS sequence"/>
</dbReference>
<comment type="caution">
    <text evidence="2">The sequence shown here is derived from an EMBL/GenBank/DDBJ whole genome shotgun (WGS) entry which is preliminary data.</text>
</comment>
<evidence type="ECO:0000313" key="4">
    <source>
        <dbReference type="Proteomes" id="UP000676336"/>
    </source>
</evidence>
<keyword evidence="1" id="KW-0175">Coiled coil</keyword>
<feature type="non-terminal residue" evidence="2">
    <location>
        <position position="1"/>
    </location>
</feature>
<feature type="coiled-coil region" evidence="1">
    <location>
        <begin position="15"/>
        <end position="42"/>
    </location>
</feature>
<reference evidence="2" key="1">
    <citation type="submission" date="2021-02" db="EMBL/GenBank/DDBJ databases">
        <authorList>
            <person name="Nowell W R."/>
        </authorList>
    </citation>
    <scope>NUCLEOTIDE SEQUENCE</scope>
</reference>
<evidence type="ECO:0000313" key="2">
    <source>
        <dbReference type="EMBL" id="CAF4444735.1"/>
    </source>
</evidence>
<name>A0A8S2WHS2_9BILA</name>
<protein>
    <submittedName>
        <fullName evidence="2">Uncharacterized protein</fullName>
    </submittedName>
</protein>
<accession>A0A8S2WHS2</accession>
<evidence type="ECO:0000313" key="3">
    <source>
        <dbReference type="EMBL" id="CAF4453438.1"/>
    </source>
</evidence>
<dbReference type="AlphaFoldDB" id="A0A8S2WHS2"/>
<gene>
    <name evidence="2" type="ORF">SMN809_LOCUS32435</name>
    <name evidence="3" type="ORF">SMN809_LOCUS32818</name>
</gene>
<sequence length="49" mass="6080">MEAFKEKDRERESLLQKKMKEYGELEKQMKRALTDIEKREKHLNVKEQE</sequence>
<proteinExistence type="predicted"/>
<dbReference type="EMBL" id="CAJOBI010069989">
    <property type="protein sequence ID" value="CAF4453438.1"/>
    <property type="molecule type" value="Genomic_DNA"/>
</dbReference>
<organism evidence="2 4">
    <name type="scientific">Rotaria magnacalcarata</name>
    <dbReference type="NCBI Taxonomy" id="392030"/>
    <lineage>
        <taxon>Eukaryota</taxon>
        <taxon>Metazoa</taxon>
        <taxon>Spiralia</taxon>
        <taxon>Gnathifera</taxon>
        <taxon>Rotifera</taxon>
        <taxon>Eurotatoria</taxon>
        <taxon>Bdelloidea</taxon>
        <taxon>Philodinida</taxon>
        <taxon>Philodinidae</taxon>
        <taxon>Rotaria</taxon>
    </lineage>
</organism>
<evidence type="ECO:0000256" key="1">
    <source>
        <dbReference type="SAM" id="Coils"/>
    </source>
</evidence>
<dbReference type="EMBL" id="CAJOBI010067977">
    <property type="protein sequence ID" value="CAF4444735.1"/>
    <property type="molecule type" value="Genomic_DNA"/>
</dbReference>